<name>A0ABZ0NNA4_CERBT</name>
<sequence>MAVAARAFTVPVCLLLMAIAAMSGIQMKKANASAKAIEMGDLRATEKQANLERRSLQGDL</sequence>
<accession>A0ABZ0NNA4</accession>
<dbReference type="EMBL" id="CP134186">
    <property type="protein sequence ID" value="WPB01008.1"/>
    <property type="molecule type" value="Genomic_DNA"/>
</dbReference>
<evidence type="ECO:0000256" key="1">
    <source>
        <dbReference type="SAM" id="SignalP"/>
    </source>
</evidence>
<dbReference type="RefSeq" id="XP_065458750.1">
    <property type="nucleotide sequence ID" value="XM_065602678.1"/>
</dbReference>
<feature type="signal peptide" evidence="1">
    <location>
        <begin position="1"/>
        <end position="24"/>
    </location>
</feature>
<organism evidence="2 3">
    <name type="scientific">Cercospora beticola</name>
    <name type="common">Sugarbeet leaf spot fungus</name>
    <dbReference type="NCBI Taxonomy" id="122368"/>
    <lineage>
        <taxon>Eukaryota</taxon>
        <taxon>Fungi</taxon>
        <taxon>Dikarya</taxon>
        <taxon>Ascomycota</taxon>
        <taxon>Pezizomycotina</taxon>
        <taxon>Dothideomycetes</taxon>
        <taxon>Dothideomycetidae</taxon>
        <taxon>Mycosphaerellales</taxon>
        <taxon>Mycosphaerellaceae</taxon>
        <taxon>Cercospora</taxon>
    </lineage>
</organism>
<keyword evidence="1" id="KW-0732">Signal</keyword>
<evidence type="ECO:0000313" key="3">
    <source>
        <dbReference type="Proteomes" id="UP001302367"/>
    </source>
</evidence>
<protein>
    <submittedName>
        <fullName evidence="2">Uncharacterized protein</fullName>
    </submittedName>
</protein>
<evidence type="ECO:0000313" key="2">
    <source>
        <dbReference type="EMBL" id="WPB01008.1"/>
    </source>
</evidence>
<feature type="chain" id="PRO_5045505995" evidence="1">
    <location>
        <begin position="25"/>
        <end position="60"/>
    </location>
</feature>
<gene>
    <name evidence="2" type="ORF">RHO25_005628</name>
</gene>
<reference evidence="2 3" key="1">
    <citation type="submission" date="2023-09" db="EMBL/GenBank/DDBJ databases">
        <title>Complete-Gapless Cercospora beticola genome.</title>
        <authorList>
            <person name="Wyatt N.A."/>
            <person name="Spanner R.E."/>
            <person name="Bolton M.D."/>
        </authorList>
    </citation>
    <scope>NUCLEOTIDE SEQUENCE [LARGE SCALE GENOMIC DNA]</scope>
    <source>
        <strain evidence="2">Cb09-40</strain>
    </source>
</reference>
<proteinExistence type="predicted"/>
<keyword evidence="3" id="KW-1185">Reference proteome</keyword>
<dbReference type="GeneID" id="35427623"/>
<dbReference type="Proteomes" id="UP001302367">
    <property type="component" value="Chromosome 3"/>
</dbReference>